<accession>A0A495DS46</accession>
<name>A0A495DS46_9FLAO</name>
<dbReference type="Proteomes" id="UP000269412">
    <property type="component" value="Unassembled WGS sequence"/>
</dbReference>
<keyword evidence="1" id="KW-0175">Coiled coil</keyword>
<reference evidence="2 3" key="1">
    <citation type="submission" date="2018-10" db="EMBL/GenBank/DDBJ databases">
        <title>Genomic Encyclopedia of Archaeal and Bacterial Type Strains, Phase II (KMG-II): from individual species to whole genera.</title>
        <authorList>
            <person name="Goeker M."/>
        </authorList>
    </citation>
    <scope>NUCLEOTIDE SEQUENCE [LARGE SCALE GENOMIC DNA]</scope>
    <source>
        <strain evidence="2 3">DSM 25230</strain>
    </source>
</reference>
<evidence type="ECO:0000256" key="1">
    <source>
        <dbReference type="SAM" id="Coils"/>
    </source>
</evidence>
<keyword evidence="3" id="KW-1185">Reference proteome</keyword>
<evidence type="ECO:0000313" key="3">
    <source>
        <dbReference type="Proteomes" id="UP000269412"/>
    </source>
</evidence>
<organism evidence="2 3">
    <name type="scientific">Maribacter vaceletii</name>
    <dbReference type="NCBI Taxonomy" id="1206816"/>
    <lineage>
        <taxon>Bacteria</taxon>
        <taxon>Pseudomonadati</taxon>
        <taxon>Bacteroidota</taxon>
        <taxon>Flavobacteriia</taxon>
        <taxon>Flavobacteriales</taxon>
        <taxon>Flavobacteriaceae</taxon>
        <taxon>Maribacter</taxon>
    </lineage>
</organism>
<proteinExistence type="predicted"/>
<protein>
    <submittedName>
        <fullName evidence="2">Uncharacterized protein</fullName>
    </submittedName>
</protein>
<dbReference type="OrthoDB" id="9808953at2"/>
<dbReference type="RefSeq" id="WP_121069178.1">
    <property type="nucleotide sequence ID" value="NZ_RBIQ01000013.1"/>
</dbReference>
<dbReference type="AlphaFoldDB" id="A0A495DS46"/>
<dbReference type="EMBL" id="RBIQ01000013">
    <property type="protein sequence ID" value="RKR06955.1"/>
    <property type="molecule type" value="Genomic_DNA"/>
</dbReference>
<evidence type="ECO:0000313" key="2">
    <source>
        <dbReference type="EMBL" id="RKR06955.1"/>
    </source>
</evidence>
<gene>
    <name evidence="2" type="ORF">CLV91_3183</name>
</gene>
<sequence length="681" mass="71132">MKLIITTLFFSFCFCLSTYGQIKIGDNPQTIDASSVLELESTSHVLVITRVTTAQMNAITPSPGGMVYNIDEECIHYYTGTIWINLCEAGGISNLTTDPLVNDFRTIVITPQGDINHIEVGIIRGEQLADNSIDTSKLAENSVTANELSDNAVGTNELLDNSIEPVDFANTDPDQVLTTDENGIVLWANATSLTNVNTDATITGNGSVASPLAVSGTVTAAIQANTTANTNDTDGDENNEIQQLSINPAGTRISLTNGGSVNLPPGTVNTDSQTLSITANTLAITGGNSVPLTPYLDNTDEQNLTRTGNTINITGGTGVDLSPILTSGADGSETIIDAINSTVGVAGTGTTANPYILTATAGDGSETIIDAANSTVGVAGTGTTANPYILTATAGDGSETIIDAANSTVGVAGTGTTANPYILTATAGDGSETIIDAANSTVGVAGTGTTTNPYILTATAGDGSETIIDALNSTIDVTGDGTSLNPYTLTTTTITNNISLLQTEQITQNNAIALNTAKVGISLNSITNADINLTASIDGTKINPNFGGQDIATTGGLSVGDNILLNGNLVVPDYVFQKYFNDFSPLNPSYTFNDLTIIENFIKENHHLPGIKSAKEIKEQGFWNLGEASQINLEKIEELFLHTIEQEKKIKALEKDKNNLSKELNSLKKEIELIKEMLSNK</sequence>
<feature type="coiled-coil region" evidence="1">
    <location>
        <begin position="643"/>
        <end position="677"/>
    </location>
</feature>
<comment type="caution">
    <text evidence="2">The sequence shown here is derived from an EMBL/GenBank/DDBJ whole genome shotgun (WGS) entry which is preliminary data.</text>
</comment>